<dbReference type="InterPro" id="IPR027417">
    <property type="entry name" value="P-loop_NTPase"/>
</dbReference>
<reference evidence="3" key="1">
    <citation type="submission" date="2021-02" db="EMBL/GenBank/DDBJ databases">
        <authorList>
            <person name="Nowell W R."/>
        </authorList>
    </citation>
    <scope>NUCLEOTIDE SEQUENCE</scope>
</reference>
<dbReference type="Pfam" id="PF12781">
    <property type="entry name" value="AAA_9"/>
    <property type="match status" value="1"/>
</dbReference>
<accession>A0A816G8C6</accession>
<dbReference type="OrthoDB" id="10027686at2759"/>
<organism evidence="3 4">
    <name type="scientific">Adineta steineri</name>
    <dbReference type="NCBI Taxonomy" id="433720"/>
    <lineage>
        <taxon>Eukaryota</taxon>
        <taxon>Metazoa</taxon>
        <taxon>Spiralia</taxon>
        <taxon>Gnathifera</taxon>
        <taxon>Rotifera</taxon>
        <taxon>Eurotatoria</taxon>
        <taxon>Bdelloidea</taxon>
        <taxon>Adinetida</taxon>
        <taxon>Adinetidae</taxon>
        <taxon>Adineta</taxon>
    </lineage>
</organism>
<name>A0A816G8C6_9BILA</name>
<feature type="domain" description="Dynein heavy chain ATP-binding dynein motor region" evidence="1">
    <location>
        <begin position="19"/>
        <end position="198"/>
    </location>
</feature>
<sequence>MCFRKDSARCFFDLADRQTDNLCLQDSSLREREYPLLLIDPFEQCDQWMEKYYNLQKIHLDDPSKHDVVMSIEQSFLFGSKIYIKNCNTLDSLLYPLAQWKATSHESNSNDGISTFFFVSYLNLKYLFKFKFNTLLTCDSLDKISSSLALLTTSINCQYSVETSLDDLRQQILQCIQPNLYYKKLSIFRLILLCQLRIQAIDSFLKSNAVSDEFDGDRVILTSVALERKYLFGGIVDEANEIFDTIESYHDYYFPY</sequence>
<gene>
    <name evidence="2" type="ORF">BJG266_LOCUS48237</name>
    <name evidence="3" type="ORF">QVE165_LOCUS65296</name>
</gene>
<dbReference type="EMBL" id="CAJNOI010006232">
    <property type="protein sequence ID" value="CAF1576272.1"/>
    <property type="molecule type" value="Genomic_DNA"/>
</dbReference>
<dbReference type="InterPro" id="IPR035706">
    <property type="entry name" value="AAA_9"/>
</dbReference>
<evidence type="ECO:0000313" key="2">
    <source>
        <dbReference type="EMBL" id="CAF1576272.1"/>
    </source>
</evidence>
<dbReference type="EMBL" id="CAJNOM010006649">
    <property type="protein sequence ID" value="CAF1671479.1"/>
    <property type="molecule type" value="Genomic_DNA"/>
</dbReference>
<comment type="caution">
    <text evidence="3">The sequence shown here is derived from an EMBL/GenBank/DDBJ whole genome shotgun (WGS) entry which is preliminary data.</text>
</comment>
<proteinExistence type="predicted"/>
<protein>
    <recommendedName>
        <fullName evidence="1">Dynein heavy chain ATP-binding dynein motor region domain-containing protein</fullName>
    </recommendedName>
</protein>
<dbReference type="AlphaFoldDB" id="A0A816G8C6"/>
<evidence type="ECO:0000259" key="1">
    <source>
        <dbReference type="Pfam" id="PF12781"/>
    </source>
</evidence>
<evidence type="ECO:0000313" key="3">
    <source>
        <dbReference type="EMBL" id="CAF1671479.1"/>
    </source>
</evidence>
<evidence type="ECO:0000313" key="4">
    <source>
        <dbReference type="Proteomes" id="UP000663832"/>
    </source>
</evidence>
<keyword evidence="4" id="KW-1185">Reference proteome</keyword>
<dbReference type="Gene3D" id="3.40.50.300">
    <property type="entry name" value="P-loop containing nucleotide triphosphate hydrolases"/>
    <property type="match status" value="1"/>
</dbReference>
<feature type="non-terminal residue" evidence="3">
    <location>
        <position position="1"/>
    </location>
</feature>
<dbReference type="Proteomes" id="UP000663877">
    <property type="component" value="Unassembled WGS sequence"/>
</dbReference>
<dbReference type="Proteomes" id="UP000663832">
    <property type="component" value="Unassembled WGS sequence"/>
</dbReference>